<reference evidence="1 2" key="2">
    <citation type="journal article" date="2016" name="Int. J. Syst. Evol. Microbiol.">
        <title>Flavisolibacter tropicus sp. nov., isolated from tropical soil.</title>
        <authorList>
            <person name="Lee J.J."/>
            <person name="Kang M.S."/>
            <person name="Kim G.S."/>
            <person name="Lee C.S."/>
            <person name="Lim S."/>
            <person name="Lee J."/>
            <person name="Roh S.H."/>
            <person name="Kang H."/>
            <person name="Ha J.M."/>
            <person name="Bae S."/>
            <person name="Jung H.Y."/>
            <person name="Kim M.K."/>
        </authorList>
    </citation>
    <scope>NUCLEOTIDE SEQUENCE [LARGE SCALE GENOMIC DNA]</scope>
    <source>
        <strain evidence="1 2">LCS9</strain>
    </source>
</reference>
<dbReference type="KEGG" id="fla:SY85_13140"/>
<dbReference type="AlphaFoldDB" id="A0A172TWD7"/>
<evidence type="ECO:0000313" key="1">
    <source>
        <dbReference type="EMBL" id="ANE51316.1"/>
    </source>
</evidence>
<name>A0A172TWD7_9BACT</name>
<proteinExistence type="predicted"/>
<dbReference type="RefSeq" id="WP_066405210.1">
    <property type="nucleotide sequence ID" value="NZ_CP011390.1"/>
</dbReference>
<accession>A0A172TWD7</accession>
<dbReference type="OrthoDB" id="9793489at2"/>
<dbReference type="Proteomes" id="UP000077177">
    <property type="component" value="Chromosome"/>
</dbReference>
<organism evidence="1 2">
    <name type="scientific">Flavisolibacter tropicus</name>
    <dbReference type="NCBI Taxonomy" id="1492898"/>
    <lineage>
        <taxon>Bacteria</taxon>
        <taxon>Pseudomonadati</taxon>
        <taxon>Bacteroidota</taxon>
        <taxon>Chitinophagia</taxon>
        <taxon>Chitinophagales</taxon>
        <taxon>Chitinophagaceae</taxon>
        <taxon>Flavisolibacter</taxon>
    </lineage>
</organism>
<gene>
    <name evidence="1" type="ORF">SY85_13140</name>
</gene>
<evidence type="ECO:0000313" key="2">
    <source>
        <dbReference type="Proteomes" id="UP000077177"/>
    </source>
</evidence>
<dbReference type="EMBL" id="CP011390">
    <property type="protein sequence ID" value="ANE51316.1"/>
    <property type="molecule type" value="Genomic_DNA"/>
</dbReference>
<keyword evidence="2" id="KW-1185">Reference proteome</keyword>
<sequence>MSSLTVAIERFTANSIQAMNNDLDAIGYKLLNEKQVSEDTEVFQLNVTQNPTAWNPYDSLEQAYTVASQKTWQSRVM</sequence>
<reference evidence="2" key="1">
    <citation type="submission" date="2015-01" db="EMBL/GenBank/DDBJ databases">
        <title>Flavisolibacter sp./LCS9/ whole genome sequencing.</title>
        <authorList>
            <person name="Kim M.K."/>
            <person name="Srinivasan S."/>
            <person name="Lee J.-J."/>
        </authorList>
    </citation>
    <scope>NUCLEOTIDE SEQUENCE [LARGE SCALE GENOMIC DNA]</scope>
    <source>
        <strain evidence="2">LCS9</strain>
    </source>
</reference>
<protein>
    <submittedName>
        <fullName evidence="1">Uncharacterized protein</fullName>
    </submittedName>
</protein>